<dbReference type="AlphaFoldDB" id="A0A6J6I080"/>
<evidence type="ECO:0000313" key="3">
    <source>
        <dbReference type="EMBL" id="CAB4618880.1"/>
    </source>
</evidence>
<protein>
    <submittedName>
        <fullName evidence="3">Unannotated protein</fullName>
    </submittedName>
</protein>
<evidence type="ECO:0000259" key="2">
    <source>
        <dbReference type="Pfam" id="PF14016"/>
    </source>
</evidence>
<feature type="region of interest" description="Disordered" evidence="1">
    <location>
        <begin position="24"/>
        <end position="46"/>
    </location>
</feature>
<dbReference type="EMBL" id="CAEZUP010000083">
    <property type="protein sequence ID" value="CAB4618880.1"/>
    <property type="molecule type" value="Genomic_DNA"/>
</dbReference>
<gene>
    <name evidence="3" type="ORF">UFOPK1835_01607</name>
</gene>
<accession>A0A6J6I080</accession>
<dbReference type="InterPro" id="IPR025326">
    <property type="entry name" value="DUF4232"/>
</dbReference>
<evidence type="ECO:0000256" key="1">
    <source>
        <dbReference type="SAM" id="MobiDB-lite"/>
    </source>
</evidence>
<dbReference type="PROSITE" id="PS51257">
    <property type="entry name" value="PROKAR_LIPOPROTEIN"/>
    <property type="match status" value="1"/>
</dbReference>
<organism evidence="3">
    <name type="scientific">freshwater metagenome</name>
    <dbReference type="NCBI Taxonomy" id="449393"/>
    <lineage>
        <taxon>unclassified sequences</taxon>
        <taxon>metagenomes</taxon>
        <taxon>ecological metagenomes</taxon>
    </lineage>
</organism>
<dbReference type="Pfam" id="PF14016">
    <property type="entry name" value="DUF4232"/>
    <property type="match status" value="1"/>
</dbReference>
<name>A0A6J6I080_9ZZZZ</name>
<feature type="domain" description="DUF4232" evidence="2">
    <location>
        <begin position="57"/>
        <end position="178"/>
    </location>
</feature>
<sequence>MRLLRLAIISAAVTGLALTGCGSDTTNASSTSSTGPTTTTSAASTSSTRATVASIHCATNELSASLGEPNAGAGQVYTPLVLTNTGTRTCELRGFPGVSVLDSAGNQIGQPAGREGAEGTTVSIAPGKTASATLHTTNPGVGGGSCSAESAKIKVFPPDDTAALTFAAAYTVCGGFQVSTLVAGSGGR</sequence>
<proteinExistence type="predicted"/>
<reference evidence="3" key="1">
    <citation type="submission" date="2020-05" db="EMBL/GenBank/DDBJ databases">
        <authorList>
            <person name="Chiriac C."/>
            <person name="Salcher M."/>
            <person name="Ghai R."/>
            <person name="Kavagutti S V."/>
        </authorList>
    </citation>
    <scope>NUCLEOTIDE SEQUENCE</scope>
</reference>